<keyword evidence="5" id="KW-1185">Reference proteome</keyword>
<keyword evidence="1" id="KW-0863">Zinc-finger</keyword>
<dbReference type="InterPro" id="IPR039258">
    <property type="entry name" value="ZNF511"/>
</dbReference>
<accession>U4LSK4</accession>
<evidence type="ECO:0000256" key="2">
    <source>
        <dbReference type="SAM" id="MobiDB-lite"/>
    </source>
</evidence>
<gene>
    <name evidence="4" type="ORF">PCON_03987</name>
</gene>
<dbReference type="Proteomes" id="UP000018144">
    <property type="component" value="Unassembled WGS sequence"/>
</dbReference>
<dbReference type="EMBL" id="HF936572">
    <property type="protein sequence ID" value="CCX34594.1"/>
    <property type="molecule type" value="Genomic_DNA"/>
</dbReference>
<dbReference type="PANTHER" id="PTHR21354:SF0">
    <property type="entry name" value="ZINC FINGER PROTEIN 511"/>
    <property type="match status" value="1"/>
</dbReference>
<dbReference type="eggNOG" id="KOG4173">
    <property type="taxonomic scope" value="Eukaryota"/>
</dbReference>
<dbReference type="OMA" id="CMTPQKR"/>
<evidence type="ECO:0000259" key="3">
    <source>
        <dbReference type="PROSITE" id="PS50157"/>
    </source>
</evidence>
<dbReference type="GO" id="GO:0008270">
    <property type="term" value="F:zinc ion binding"/>
    <property type="evidence" value="ECO:0007669"/>
    <property type="project" value="UniProtKB-KW"/>
</dbReference>
<name>U4LSK4_PYROM</name>
<feature type="region of interest" description="Disordered" evidence="2">
    <location>
        <begin position="165"/>
        <end position="207"/>
    </location>
</feature>
<keyword evidence="1" id="KW-0479">Metal-binding</keyword>
<dbReference type="PROSITE" id="PS00028">
    <property type="entry name" value="ZINC_FINGER_C2H2_1"/>
    <property type="match status" value="1"/>
</dbReference>
<evidence type="ECO:0000313" key="4">
    <source>
        <dbReference type="EMBL" id="CCX34594.1"/>
    </source>
</evidence>
<evidence type="ECO:0000313" key="5">
    <source>
        <dbReference type="Proteomes" id="UP000018144"/>
    </source>
</evidence>
<dbReference type="PANTHER" id="PTHR21354">
    <property type="entry name" value="ZINC FINGER PROTEIN 511"/>
    <property type="match status" value="1"/>
</dbReference>
<reference evidence="4 5" key="1">
    <citation type="journal article" date="2013" name="PLoS Genet.">
        <title>The genome and development-dependent transcriptomes of Pyronema confluens: a window into fungal evolution.</title>
        <authorList>
            <person name="Traeger S."/>
            <person name="Altegoer F."/>
            <person name="Freitag M."/>
            <person name="Gabaldon T."/>
            <person name="Kempken F."/>
            <person name="Kumar A."/>
            <person name="Marcet-Houben M."/>
            <person name="Poggeler S."/>
            <person name="Stajich J.E."/>
            <person name="Nowrousian M."/>
        </authorList>
    </citation>
    <scope>NUCLEOTIDE SEQUENCE [LARGE SCALE GENOMIC DNA]</scope>
    <source>
        <strain evidence="5">CBS 100304</strain>
        <tissue evidence="4">Vegetative mycelium</tissue>
    </source>
</reference>
<dbReference type="AlphaFoldDB" id="U4LSK4"/>
<feature type="compositionally biased region" description="Basic and acidic residues" evidence="2">
    <location>
        <begin position="165"/>
        <end position="182"/>
    </location>
</feature>
<proteinExistence type="predicted"/>
<keyword evidence="1" id="KW-0862">Zinc</keyword>
<feature type="compositionally biased region" description="Low complexity" evidence="2">
    <location>
        <begin position="8"/>
        <end position="21"/>
    </location>
</feature>
<protein>
    <submittedName>
        <fullName evidence="4">Similar to Zinc finger protein 511 acc. no. Q7ZZ00</fullName>
    </submittedName>
</protein>
<dbReference type="PROSITE" id="PS50157">
    <property type="entry name" value="ZINC_FINGER_C2H2_2"/>
    <property type="match status" value="1"/>
</dbReference>
<feature type="region of interest" description="Disordered" evidence="2">
    <location>
        <begin position="1"/>
        <end position="45"/>
    </location>
</feature>
<evidence type="ECO:0000256" key="1">
    <source>
        <dbReference type="PROSITE-ProRule" id="PRU00042"/>
    </source>
</evidence>
<dbReference type="OrthoDB" id="18440at2759"/>
<dbReference type="InterPro" id="IPR013087">
    <property type="entry name" value="Znf_C2H2_type"/>
</dbReference>
<organism evidence="4 5">
    <name type="scientific">Pyronema omphalodes (strain CBS 100304)</name>
    <name type="common">Pyronema confluens</name>
    <dbReference type="NCBI Taxonomy" id="1076935"/>
    <lineage>
        <taxon>Eukaryota</taxon>
        <taxon>Fungi</taxon>
        <taxon>Dikarya</taxon>
        <taxon>Ascomycota</taxon>
        <taxon>Pezizomycotina</taxon>
        <taxon>Pezizomycetes</taxon>
        <taxon>Pezizales</taxon>
        <taxon>Pyronemataceae</taxon>
        <taxon>Pyronema</taxon>
    </lineage>
</organism>
<dbReference type="SMART" id="SM00355">
    <property type="entry name" value="ZnF_C2H2"/>
    <property type="match status" value="3"/>
</dbReference>
<feature type="domain" description="C2H2-type" evidence="3">
    <location>
        <begin position="77"/>
        <end position="100"/>
    </location>
</feature>
<sequence>MSKRTRSLSRSPSPFSSNSTPNAPISPPRKESRADPASVSSTTTGPTIICTEAPVCTARAFHSYEEYEVHYAKTHTNRCTECRKNFPTNRFLELHIRECHDPLSQIKYERGDKIFGCFVEGCDRMCSTPFKRKRHLIDKHCFPEDYNFFVTKDGIDHSISLLNDGRRGKVDRSTEKGPQERRRPPKQNTDDMIVDSNSAAPQLPHEVKDVPEVDMISETSPEQDPVEAIARSMKSLRFVPTSIRFGRRGP</sequence>